<sequence>MTRTSHSDHLSLSFASRLVVSNQKPSTSVTRCKHFLS</sequence>
<name>A0A0E9Q4M1_ANGAN</name>
<reference evidence="1" key="1">
    <citation type="submission" date="2014-11" db="EMBL/GenBank/DDBJ databases">
        <authorList>
            <person name="Amaro Gonzalez C."/>
        </authorList>
    </citation>
    <scope>NUCLEOTIDE SEQUENCE</scope>
</reference>
<reference evidence="1" key="2">
    <citation type="journal article" date="2015" name="Fish Shellfish Immunol.">
        <title>Early steps in the European eel (Anguilla anguilla)-Vibrio vulnificus interaction in the gills: Role of the RtxA13 toxin.</title>
        <authorList>
            <person name="Callol A."/>
            <person name="Pajuelo D."/>
            <person name="Ebbesson L."/>
            <person name="Teles M."/>
            <person name="MacKenzie S."/>
            <person name="Amaro C."/>
        </authorList>
    </citation>
    <scope>NUCLEOTIDE SEQUENCE</scope>
</reference>
<evidence type="ECO:0000313" key="1">
    <source>
        <dbReference type="EMBL" id="JAH11058.1"/>
    </source>
</evidence>
<protein>
    <submittedName>
        <fullName evidence="1">Uncharacterized protein</fullName>
    </submittedName>
</protein>
<dbReference type="AlphaFoldDB" id="A0A0E9Q4M1"/>
<accession>A0A0E9Q4M1</accession>
<proteinExistence type="predicted"/>
<dbReference type="EMBL" id="GBXM01097519">
    <property type="protein sequence ID" value="JAH11058.1"/>
    <property type="molecule type" value="Transcribed_RNA"/>
</dbReference>
<organism evidence="1">
    <name type="scientific">Anguilla anguilla</name>
    <name type="common">European freshwater eel</name>
    <name type="synonym">Muraena anguilla</name>
    <dbReference type="NCBI Taxonomy" id="7936"/>
    <lineage>
        <taxon>Eukaryota</taxon>
        <taxon>Metazoa</taxon>
        <taxon>Chordata</taxon>
        <taxon>Craniata</taxon>
        <taxon>Vertebrata</taxon>
        <taxon>Euteleostomi</taxon>
        <taxon>Actinopterygii</taxon>
        <taxon>Neopterygii</taxon>
        <taxon>Teleostei</taxon>
        <taxon>Anguilliformes</taxon>
        <taxon>Anguillidae</taxon>
        <taxon>Anguilla</taxon>
    </lineage>
</organism>